<dbReference type="EMBL" id="JAEDAJ010000002">
    <property type="protein sequence ID" value="MBK0330917.1"/>
    <property type="molecule type" value="Genomic_DNA"/>
</dbReference>
<sequence>MTDGHAAPAQRVEELPDHLIEALSPQMRRVLEHQYADEARRRAELSLPEDPLEAARADYRAERAFWNVGGPAMASTRDVVLPVAGAEVPVRCHRPTTAARTGAPAIVFLHGGGFTLGDLDTHDRIHRMLAHHSGAVVVAVDYSLSPEAKHPQAMHETAAVAAHLAVRGEEWGIDPRRLALAGDSAGAGLSIGAALKLRDDQVGGFADGAVTGPEVFDRLRSLLLFYGGFGLADSASRRLWGGDWDGMAMEELSAFAEALYADPADADAPWARPITADLSGLPPVLVRSAALDPLADDSRAFAELLRRGGVPHDYREAPGILHSYLHFGRILDAANETLAEAGVFAAAHAAGPRR</sequence>
<dbReference type="PANTHER" id="PTHR48081">
    <property type="entry name" value="AB HYDROLASE SUPERFAMILY PROTEIN C4A8.06C"/>
    <property type="match status" value="1"/>
</dbReference>
<dbReference type="Gene3D" id="3.40.50.1820">
    <property type="entry name" value="alpha/beta hydrolase"/>
    <property type="match status" value="1"/>
</dbReference>
<evidence type="ECO:0000259" key="3">
    <source>
        <dbReference type="Pfam" id="PF07859"/>
    </source>
</evidence>
<dbReference type="InterPro" id="IPR013094">
    <property type="entry name" value="AB_hydrolase_3"/>
</dbReference>
<dbReference type="PANTHER" id="PTHR48081:SF8">
    <property type="entry name" value="ALPHA_BETA HYDROLASE FOLD-3 DOMAIN-CONTAINING PROTEIN-RELATED"/>
    <property type="match status" value="1"/>
</dbReference>
<dbReference type="PROSITE" id="PS01173">
    <property type="entry name" value="LIPASE_GDXG_HIS"/>
    <property type="match status" value="1"/>
</dbReference>
<feature type="domain" description="Alpha/beta hydrolase fold-3" evidence="3">
    <location>
        <begin position="106"/>
        <end position="325"/>
    </location>
</feature>
<accession>A0ABS1B8C7</accession>
<comment type="caution">
    <text evidence="4">The sequence shown here is derived from an EMBL/GenBank/DDBJ whole genome shotgun (WGS) entry which is preliminary data.</text>
</comment>
<evidence type="ECO:0000313" key="5">
    <source>
        <dbReference type="Proteomes" id="UP000612352"/>
    </source>
</evidence>
<comment type="similarity">
    <text evidence="1">Belongs to the 'GDXG' lipolytic enzyme family.</text>
</comment>
<dbReference type="InterPro" id="IPR029058">
    <property type="entry name" value="AB_hydrolase_fold"/>
</dbReference>
<reference evidence="4 5" key="1">
    <citation type="submission" date="2020-12" db="EMBL/GenBank/DDBJ databases">
        <title>Brachybacterium sp. MASK1Z-5, whole genome shotgun sequence.</title>
        <authorList>
            <person name="Tuo L."/>
        </authorList>
    </citation>
    <scope>NUCLEOTIDE SEQUENCE [LARGE SCALE GENOMIC DNA]</scope>
    <source>
        <strain evidence="4 5">MASK1Z-5</strain>
    </source>
</reference>
<evidence type="ECO:0000313" key="4">
    <source>
        <dbReference type="EMBL" id="MBK0330917.1"/>
    </source>
</evidence>
<name>A0ABS1B8C7_9MICO</name>
<dbReference type="InterPro" id="IPR050300">
    <property type="entry name" value="GDXG_lipolytic_enzyme"/>
</dbReference>
<evidence type="ECO:0000256" key="1">
    <source>
        <dbReference type="ARBA" id="ARBA00010515"/>
    </source>
</evidence>
<organism evidence="4 5">
    <name type="scientific">Brachybacterium halotolerans</name>
    <dbReference type="NCBI Taxonomy" id="2795215"/>
    <lineage>
        <taxon>Bacteria</taxon>
        <taxon>Bacillati</taxon>
        <taxon>Actinomycetota</taxon>
        <taxon>Actinomycetes</taxon>
        <taxon>Micrococcales</taxon>
        <taxon>Dermabacteraceae</taxon>
        <taxon>Brachybacterium</taxon>
    </lineage>
</organism>
<dbReference type="SUPFAM" id="SSF53474">
    <property type="entry name" value="alpha/beta-Hydrolases"/>
    <property type="match status" value="1"/>
</dbReference>
<dbReference type="Proteomes" id="UP000612352">
    <property type="component" value="Unassembled WGS sequence"/>
</dbReference>
<dbReference type="InterPro" id="IPR002168">
    <property type="entry name" value="Lipase_GDXG_HIS_AS"/>
</dbReference>
<protein>
    <submittedName>
        <fullName evidence="4">Alpha/beta hydrolase fold domain-containing protein</fullName>
    </submittedName>
</protein>
<dbReference type="RefSeq" id="WP_200501558.1">
    <property type="nucleotide sequence ID" value="NZ_JAEDAJ010000002.1"/>
</dbReference>
<dbReference type="GO" id="GO:0016787">
    <property type="term" value="F:hydrolase activity"/>
    <property type="evidence" value="ECO:0007669"/>
    <property type="project" value="UniProtKB-KW"/>
</dbReference>
<keyword evidence="5" id="KW-1185">Reference proteome</keyword>
<gene>
    <name evidence="4" type="ORF">I8D64_05815</name>
</gene>
<proteinExistence type="inferred from homology"/>
<evidence type="ECO:0000256" key="2">
    <source>
        <dbReference type="ARBA" id="ARBA00022801"/>
    </source>
</evidence>
<dbReference type="Pfam" id="PF07859">
    <property type="entry name" value="Abhydrolase_3"/>
    <property type="match status" value="1"/>
</dbReference>
<keyword evidence="2 4" id="KW-0378">Hydrolase</keyword>